<evidence type="ECO:0000256" key="2">
    <source>
        <dbReference type="SAM" id="Phobius"/>
    </source>
</evidence>
<feature type="transmembrane region" description="Helical" evidence="2">
    <location>
        <begin position="219"/>
        <end position="236"/>
    </location>
</feature>
<dbReference type="EMBL" id="QJSP01000020">
    <property type="protein sequence ID" value="PYE12781.1"/>
    <property type="molecule type" value="Genomic_DNA"/>
</dbReference>
<dbReference type="RefSeq" id="WP_110472308.1">
    <property type="nucleotide sequence ID" value="NZ_QJSP01000020.1"/>
</dbReference>
<gene>
    <name evidence="3" type="ORF">DFR67_12060</name>
</gene>
<feature type="transmembrane region" description="Helical" evidence="2">
    <location>
        <begin position="280"/>
        <end position="303"/>
    </location>
</feature>
<feature type="transmembrane region" description="Helical" evidence="2">
    <location>
        <begin position="420"/>
        <end position="441"/>
    </location>
</feature>
<feature type="transmembrane region" description="Helical" evidence="2">
    <location>
        <begin position="347"/>
        <end position="368"/>
    </location>
</feature>
<evidence type="ECO:0000313" key="4">
    <source>
        <dbReference type="Proteomes" id="UP000247591"/>
    </source>
</evidence>
<accession>A0A318RHM8</accession>
<dbReference type="AlphaFoldDB" id="A0A318RHM8"/>
<reference evidence="3 4" key="1">
    <citation type="submission" date="2018-06" db="EMBL/GenBank/DDBJ databases">
        <title>Genomic Encyclopedia of Type Strains, Phase IV (KMG-IV): sequencing the most valuable type-strain genomes for metagenomic binning, comparative biology and taxonomic classification.</title>
        <authorList>
            <person name="Goeker M."/>
        </authorList>
    </citation>
    <scope>NUCLEOTIDE SEQUENCE [LARGE SCALE GENOMIC DNA]</scope>
    <source>
        <strain evidence="3 4">DSM 45521</strain>
    </source>
</reference>
<dbReference type="OrthoDB" id="3348156at2"/>
<organism evidence="3 4">
    <name type="scientific">Williamsia limnetica</name>
    <dbReference type="NCBI Taxonomy" id="882452"/>
    <lineage>
        <taxon>Bacteria</taxon>
        <taxon>Bacillati</taxon>
        <taxon>Actinomycetota</taxon>
        <taxon>Actinomycetes</taxon>
        <taxon>Mycobacteriales</taxon>
        <taxon>Nocardiaceae</taxon>
        <taxon>Williamsia</taxon>
    </lineage>
</organism>
<feature type="transmembrane region" description="Helical" evidence="2">
    <location>
        <begin position="242"/>
        <end position="259"/>
    </location>
</feature>
<keyword evidence="2" id="KW-0812">Transmembrane</keyword>
<name>A0A318RHM8_WILLI</name>
<feature type="transmembrane region" description="Helical" evidence="2">
    <location>
        <begin position="189"/>
        <end position="207"/>
    </location>
</feature>
<feature type="transmembrane region" description="Helical" evidence="2">
    <location>
        <begin position="151"/>
        <end position="177"/>
    </location>
</feature>
<feature type="transmembrane region" description="Helical" evidence="2">
    <location>
        <begin position="116"/>
        <end position="139"/>
    </location>
</feature>
<keyword evidence="2" id="KW-1133">Transmembrane helix</keyword>
<evidence type="ECO:0000256" key="1">
    <source>
        <dbReference type="SAM" id="MobiDB-lite"/>
    </source>
</evidence>
<protein>
    <submittedName>
        <fullName evidence="3">Putative membrane protein</fullName>
    </submittedName>
</protein>
<keyword evidence="2" id="KW-0472">Membrane</keyword>
<sequence length="500" mass="54328">MPSPPRASTWEHATPDEPSGQAASWRTRISAGRGELVLILLISLLISSFFMWLSYLGKATCGGAPFDEFGRSSVWPVGSGEIVMPCYSDLQFLWVGRDINNHIFPFIHGGIDDNGVLYGGVVEYPVLSGLLMYIGASGAHTDIDFLTQSALLLAPFGVLIVILLALLARWWVLLWAATPPLILYAFHNWELPVVATSVGAVAVMVLGSRINTRTGRPWMSLRTSALWASFILSIGFSLKIYPGLFVLPLAIFVLTRGLAPGAGASDDSGRGGDSRVRLDWAGAGAVAGVAVATVLAVQLPFMIAGFEGWQASLSFQGKRKADVDTNSIWYWGLRHFTGSGPSDDPSLYNSIVGVASPLLIIASLALAVWFGLRHWQRGNVFPWIGVSAAMLAGFMLFHKVHSPQYTLWILPFFVLLKVDWRVILLYLIGDLALDLTIFRMFGILTRGDDMTWWVMGGVQLGVWSHALCLAFLIYHFVGAGLRVPPEIPSTAGPRSATVPA</sequence>
<feature type="transmembrane region" description="Helical" evidence="2">
    <location>
        <begin position="453"/>
        <end position="477"/>
    </location>
</feature>
<dbReference type="Proteomes" id="UP000247591">
    <property type="component" value="Unassembled WGS sequence"/>
</dbReference>
<evidence type="ECO:0000313" key="3">
    <source>
        <dbReference type="EMBL" id="PYE12781.1"/>
    </source>
</evidence>
<feature type="region of interest" description="Disordered" evidence="1">
    <location>
        <begin position="1"/>
        <end position="23"/>
    </location>
</feature>
<feature type="transmembrane region" description="Helical" evidence="2">
    <location>
        <begin position="36"/>
        <end position="55"/>
    </location>
</feature>
<keyword evidence="4" id="KW-1185">Reference proteome</keyword>
<comment type="caution">
    <text evidence="3">The sequence shown here is derived from an EMBL/GenBank/DDBJ whole genome shotgun (WGS) entry which is preliminary data.</text>
</comment>
<feature type="transmembrane region" description="Helical" evidence="2">
    <location>
        <begin position="380"/>
        <end position="400"/>
    </location>
</feature>
<proteinExistence type="predicted"/>